<evidence type="ECO:0000256" key="12">
    <source>
        <dbReference type="HAMAP-Rule" id="MF_00041"/>
    </source>
</evidence>
<dbReference type="InterPro" id="IPR056411">
    <property type="entry name" value="CysS_C"/>
</dbReference>
<dbReference type="PANTHER" id="PTHR10890:SF3">
    <property type="entry name" value="CYSTEINE--TRNA LIGASE, CYTOPLASMIC"/>
    <property type="match status" value="1"/>
</dbReference>
<dbReference type="RefSeq" id="WP_157991000.1">
    <property type="nucleotide sequence ID" value="NZ_LR217737.1"/>
</dbReference>
<feature type="binding site" evidence="12">
    <location>
        <position position="210"/>
    </location>
    <ligand>
        <name>Zn(2+)</name>
        <dbReference type="ChEBI" id="CHEBI:29105"/>
    </ligand>
</feature>
<organism evidence="14 15">
    <name type="scientific">Candidatus Erwinia haradaeae</name>
    <dbReference type="NCBI Taxonomy" id="1922217"/>
    <lineage>
        <taxon>Bacteria</taxon>
        <taxon>Pseudomonadati</taxon>
        <taxon>Pseudomonadota</taxon>
        <taxon>Gammaproteobacteria</taxon>
        <taxon>Enterobacterales</taxon>
        <taxon>Erwiniaceae</taxon>
        <taxon>Erwinia</taxon>
    </lineage>
</organism>
<dbReference type="GO" id="GO:0005829">
    <property type="term" value="C:cytosol"/>
    <property type="evidence" value="ECO:0007669"/>
    <property type="project" value="TreeGrafter"/>
</dbReference>
<keyword evidence="8 12" id="KW-0862">Zinc</keyword>
<name>A0A803GCQ8_9GAMM</name>
<feature type="binding site" evidence="12">
    <location>
        <position position="270"/>
    </location>
    <ligand>
        <name>ATP</name>
        <dbReference type="ChEBI" id="CHEBI:30616"/>
    </ligand>
</feature>
<dbReference type="GO" id="GO:0005524">
    <property type="term" value="F:ATP binding"/>
    <property type="evidence" value="ECO:0007669"/>
    <property type="project" value="UniProtKB-UniRule"/>
</dbReference>
<feature type="binding site" evidence="12">
    <location>
        <position position="235"/>
    </location>
    <ligand>
        <name>Zn(2+)</name>
        <dbReference type="ChEBI" id="CHEBI:29105"/>
    </ligand>
</feature>
<feature type="short sequence motif" description="'KMSKS' region" evidence="12">
    <location>
        <begin position="267"/>
        <end position="271"/>
    </location>
</feature>
<sequence>MLKIFNTLTRKKEIFKPIHNGQVSMYVCGMTVDDECHLGHARTFVAFDMIARYLRYIGYDLNYVRNITDIDDKIIQRSFQDGMDIKSLTQNLINRMNQDFSILNILPPTHEPRVTHHIKEIIELVHKLMILKYAYLAKNGDVMFSIQKDPKYGLLSRQNPMNLQAGIRVKLIDKIKHNPMDFVLWKSSKDNEPSWPSPWGQGRPGWHVECSAMNHTYLGDHFDIHGGGSDLIFPHHENELAQSTCAYNTSYVNYWMHSGVMIINSDKMSKSLRNSLTIRDILKRYNAETVRYFLMSSHYRSELHYNEVNLDQARTSLERLYIALRNTDTNVFLKEDLVFETKFHQLMKDDFNTPGAYAVLFNLAREINYNKIKNPIKANSLATRLRILGSIIGLLQEKPENFLKHSDIVFNNDLLLQIEELIQMRSHARQIKDWDRADTARNSLNQLGILLEDDIKGTQWRRK</sequence>
<protein>
    <recommendedName>
        <fullName evidence="12">Cysteine--tRNA ligase</fullName>
        <ecNumber evidence="12">6.1.1.16</ecNumber>
    </recommendedName>
    <alternativeName>
        <fullName evidence="12">Cysteinyl-tRNA synthetase</fullName>
        <shortName evidence="12">CysRS</shortName>
    </alternativeName>
</protein>
<dbReference type="InterPro" id="IPR014729">
    <property type="entry name" value="Rossmann-like_a/b/a_fold"/>
</dbReference>
<keyword evidence="4 12" id="KW-0963">Cytoplasm</keyword>
<keyword evidence="11 12" id="KW-0030">Aminoacyl-tRNA synthetase</keyword>
<comment type="similarity">
    <text evidence="2 12">Belongs to the class-I aminoacyl-tRNA synthetase family.</text>
</comment>
<evidence type="ECO:0000256" key="10">
    <source>
        <dbReference type="ARBA" id="ARBA00022917"/>
    </source>
</evidence>
<evidence type="ECO:0000256" key="5">
    <source>
        <dbReference type="ARBA" id="ARBA00022598"/>
    </source>
</evidence>
<comment type="subcellular location">
    <subcellularLocation>
        <location evidence="1 12">Cytoplasm</location>
    </subcellularLocation>
</comment>
<dbReference type="InterPro" id="IPR032678">
    <property type="entry name" value="tRNA-synt_1_cat_dom"/>
</dbReference>
<comment type="catalytic activity">
    <reaction evidence="12">
        <text>tRNA(Cys) + L-cysteine + ATP = L-cysteinyl-tRNA(Cys) + AMP + diphosphate</text>
        <dbReference type="Rhea" id="RHEA:17773"/>
        <dbReference type="Rhea" id="RHEA-COMP:9661"/>
        <dbReference type="Rhea" id="RHEA-COMP:9679"/>
        <dbReference type="ChEBI" id="CHEBI:30616"/>
        <dbReference type="ChEBI" id="CHEBI:33019"/>
        <dbReference type="ChEBI" id="CHEBI:35235"/>
        <dbReference type="ChEBI" id="CHEBI:78442"/>
        <dbReference type="ChEBI" id="CHEBI:78517"/>
        <dbReference type="ChEBI" id="CHEBI:456215"/>
        <dbReference type="EC" id="6.1.1.16"/>
    </reaction>
</comment>
<keyword evidence="5 12" id="KW-0436">Ligase</keyword>
<keyword evidence="7 12" id="KW-0547">Nucleotide-binding</keyword>
<evidence type="ECO:0000256" key="8">
    <source>
        <dbReference type="ARBA" id="ARBA00022833"/>
    </source>
</evidence>
<evidence type="ECO:0000259" key="13">
    <source>
        <dbReference type="SMART" id="SM00840"/>
    </source>
</evidence>
<keyword evidence="9 12" id="KW-0067">ATP-binding</keyword>
<evidence type="ECO:0000256" key="11">
    <source>
        <dbReference type="ARBA" id="ARBA00023146"/>
    </source>
</evidence>
<gene>
    <name evidence="12 14" type="primary">cysS</name>
    <name evidence="14" type="ORF">ERCIPICE3303_335</name>
</gene>
<feature type="binding site" evidence="12">
    <location>
        <position position="239"/>
    </location>
    <ligand>
        <name>Zn(2+)</name>
        <dbReference type="ChEBI" id="CHEBI:29105"/>
    </ligand>
</feature>
<dbReference type="PANTHER" id="PTHR10890">
    <property type="entry name" value="CYSTEINYL-TRNA SYNTHETASE"/>
    <property type="match status" value="1"/>
</dbReference>
<dbReference type="Proteomes" id="UP000294289">
    <property type="component" value="Chromosome"/>
</dbReference>
<dbReference type="SMART" id="SM00840">
    <property type="entry name" value="DALR_2"/>
    <property type="match status" value="1"/>
</dbReference>
<dbReference type="EC" id="6.1.1.16" evidence="12"/>
<dbReference type="NCBIfam" id="TIGR00435">
    <property type="entry name" value="cysS"/>
    <property type="match status" value="1"/>
</dbReference>
<dbReference type="InterPro" id="IPR015273">
    <property type="entry name" value="Cys-tRNA-synt_Ia_DALR"/>
</dbReference>
<dbReference type="GO" id="GO:0004817">
    <property type="term" value="F:cysteine-tRNA ligase activity"/>
    <property type="evidence" value="ECO:0007669"/>
    <property type="project" value="UniProtKB-UniRule"/>
</dbReference>
<dbReference type="EMBL" id="LR217737">
    <property type="protein sequence ID" value="VFP88087.1"/>
    <property type="molecule type" value="Genomic_DNA"/>
</dbReference>
<dbReference type="SUPFAM" id="SSF52374">
    <property type="entry name" value="Nucleotidylyl transferase"/>
    <property type="match status" value="1"/>
</dbReference>
<dbReference type="GO" id="GO:0006423">
    <property type="term" value="P:cysteinyl-tRNA aminoacylation"/>
    <property type="evidence" value="ECO:0007669"/>
    <property type="project" value="UniProtKB-UniRule"/>
</dbReference>
<dbReference type="CDD" id="cd00672">
    <property type="entry name" value="CysRS_core"/>
    <property type="match status" value="1"/>
</dbReference>
<dbReference type="Pfam" id="PF01406">
    <property type="entry name" value="tRNA-synt_1e"/>
    <property type="match status" value="1"/>
</dbReference>
<dbReference type="CDD" id="cd07963">
    <property type="entry name" value="Anticodon_Ia_Cys"/>
    <property type="match status" value="1"/>
</dbReference>
<evidence type="ECO:0000313" key="15">
    <source>
        <dbReference type="Proteomes" id="UP000294289"/>
    </source>
</evidence>
<dbReference type="Gene3D" id="1.20.120.1910">
    <property type="entry name" value="Cysteine-tRNA ligase, C-terminal anti-codon recognition domain"/>
    <property type="match status" value="1"/>
</dbReference>
<dbReference type="AlphaFoldDB" id="A0A803GCQ8"/>
<evidence type="ECO:0000256" key="3">
    <source>
        <dbReference type="ARBA" id="ARBA00011245"/>
    </source>
</evidence>
<dbReference type="InterPro" id="IPR009080">
    <property type="entry name" value="tRNAsynth_Ia_anticodon-bd"/>
</dbReference>
<evidence type="ECO:0000256" key="7">
    <source>
        <dbReference type="ARBA" id="ARBA00022741"/>
    </source>
</evidence>
<evidence type="ECO:0000256" key="1">
    <source>
        <dbReference type="ARBA" id="ARBA00004496"/>
    </source>
</evidence>
<accession>A0A803GCQ8</accession>
<dbReference type="FunFam" id="3.40.50.620:FF:000009">
    <property type="entry name" value="Cysteine--tRNA ligase"/>
    <property type="match status" value="1"/>
</dbReference>
<dbReference type="InterPro" id="IPR015803">
    <property type="entry name" value="Cys-tRNA-ligase"/>
</dbReference>
<dbReference type="GO" id="GO:0008270">
    <property type="term" value="F:zinc ion binding"/>
    <property type="evidence" value="ECO:0007669"/>
    <property type="project" value="UniProtKB-UniRule"/>
</dbReference>
<dbReference type="Pfam" id="PF09190">
    <property type="entry name" value="DALR_2"/>
    <property type="match status" value="1"/>
</dbReference>
<dbReference type="InterPro" id="IPR024909">
    <property type="entry name" value="Cys-tRNA/MSH_ligase"/>
</dbReference>
<proteinExistence type="inferred from homology"/>
<evidence type="ECO:0000256" key="2">
    <source>
        <dbReference type="ARBA" id="ARBA00005594"/>
    </source>
</evidence>
<dbReference type="OrthoDB" id="9815130at2"/>
<dbReference type="Gene3D" id="3.40.50.620">
    <property type="entry name" value="HUPs"/>
    <property type="match status" value="1"/>
</dbReference>
<evidence type="ECO:0000256" key="9">
    <source>
        <dbReference type="ARBA" id="ARBA00022840"/>
    </source>
</evidence>
<keyword evidence="10 12" id="KW-0648">Protein biosynthesis</keyword>
<reference evidence="14 15" key="1">
    <citation type="submission" date="2019-02" db="EMBL/GenBank/DDBJ databases">
        <authorList>
            <person name="Manzano-Marin A."/>
            <person name="Manzano-Marin A."/>
        </authorList>
    </citation>
    <scope>NUCLEOTIDE SEQUENCE [LARGE SCALE GENOMIC DNA]</scope>
    <source>
        <strain evidence="14 15">ErCipiceae</strain>
    </source>
</reference>
<evidence type="ECO:0000256" key="6">
    <source>
        <dbReference type="ARBA" id="ARBA00022723"/>
    </source>
</evidence>
<dbReference type="Pfam" id="PF23493">
    <property type="entry name" value="CysS_C"/>
    <property type="match status" value="1"/>
</dbReference>
<dbReference type="SUPFAM" id="SSF47323">
    <property type="entry name" value="Anticodon-binding domain of a subclass of class I aminoacyl-tRNA synthetases"/>
    <property type="match status" value="1"/>
</dbReference>
<dbReference type="PRINTS" id="PR00983">
    <property type="entry name" value="TRNASYNTHCYS"/>
</dbReference>
<evidence type="ECO:0000256" key="4">
    <source>
        <dbReference type="ARBA" id="ARBA00022490"/>
    </source>
</evidence>
<feature type="binding site" evidence="12">
    <location>
        <position position="28"/>
    </location>
    <ligand>
        <name>Zn(2+)</name>
        <dbReference type="ChEBI" id="CHEBI:29105"/>
    </ligand>
</feature>
<comment type="subunit">
    <text evidence="3 12">Monomer.</text>
</comment>
<feature type="domain" description="Cysteinyl-tRNA synthetase class Ia DALR" evidence="13">
    <location>
        <begin position="342"/>
        <end position="403"/>
    </location>
</feature>
<keyword evidence="6 12" id="KW-0479">Metal-binding</keyword>
<evidence type="ECO:0000313" key="14">
    <source>
        <dbReference type="EMBL" id="VFP88087.1"/>
    </source>
</evidence>
<dbReference type="HAMAP" id="MF_00041">
    <property type="entry name" value="Cys_tRNA_synth"/>
    <property type="match status" value="1"/>
</dbReference>
<feature type="short sequence motif" description="'HIGH' region" evidence="12">
    <location>
        <begin position="30"/>
        <end position="40"/>
    </location>
</feature>
<comment type="cofactor">
    <cofactor evidence="12">
        <name>Zn(2+)</name>
        <dbReference type="ChEBI" id="CHEBI:29105"/>
    </cofactor>
    <text evidence="12">Binds 1 zinc ion per subunit.</text>
</comment>